<dbReference type="EMBL" id="VSIY01000003">
    <property type="protein sequence ID" value="TYB83105.1"/>
    <property type="molecule type" value="Genomic_DNA"/>
</dbReference>
<protein>
    <submittedName>
        <fullName evidence="1">Uncharacterized protein</fullName>
    </submittedName>
</protein>
<name>A0A5D0RQD2_9RHOB</name>
<dbReference type="Pfam" id="PF13289">
    <property type="entry name" value="SIR2_2"/>
    <property type="match status" value="1"/>
</dbReference>
<keyword evidence="2" id="KW-1185">Reference proteome</keyword>
<dbReference type="SUPFAM" id="SSF52467">
    <property type="entry name" value="DHS-like NAD/FAD-binding domain"/>
    <property type="match status" value="1"/>
</dbReference>
<accession>A0A5D0RQD2</accession>
<sequence length="672" mass="76724">MPTFVPNGIFVPDRLVQELEDDRVVIFCGAGISMGAGLPSYTGLVEHCYNELGVPLPKKRSIEWQWPDRMLGALESRFPVEMRRVVAERLDRDPTDLEMHRAILDLAGLRGGNGMRLVTTNYDTFFEHAQSGLLLGRDYHSGPVLPIPRNDRIVSWKSIAYLHGRLAPVNEANDHLVLTSADFGRAYLTDAWAARFIARLFSEFTVLFVGYSLNDPVLRYMTDAFAAEEVSSRVRAPRGPAYIFVPYRGREAQDPQPWRERNIEPIFYNQMRNHVHLKRTLIGWAKARHDYLSRTRVMISRTAPHPPESQHPSDVANLVWAIAGRPDDEGYGARIFASLDPPPPIEWLSVLSRHEERLLKKYREAVDVARREGAENPTVPTLHLDELFPMANGDFAQIGQTARGLVPWITAQLNSFQLAEWVIERLRDGRRANWILRQAIRSRLAGESALGAGFVQFWRIVSAEGEWAHMRPNSFLHYGLEAMLQDEPDTPWATQELATVFRPVLTLKRSFYRRLYDDNEADGEQLAHIADAEVKLRGENYIDSFTSVLAKQPHADDFLAARIDVLTELLREALTLYAIAGEASSEYDPTIIQRPSIEPHSQNRNYERWTVLFDLIWQGWRHIDLADGTHSRECVARWRRIPYLGFRRLSIAAVNASGHFTPEEKLEVLLNA</sequence>
<dbReference type="Gene3D" id="3.40.50.1220">
    <property type="entry name" value="TPP-binding domain"/>
    <property type="match status" value="1"/>
</dbReference>
<proteinExistence type="predicted"/>
<evidence type="ECO:0000313" key="1">
    <source>
        <dbReference type="EMBL" id="TYB83105.1"/>
    </source>
</evidence>
<comment type="caution">
    <text evidence="1">The sequence shown here is derived from an EMBL/GenBank/DDBJ whole genome shotgun (WGS) entry which is preliminary data.</text>
</comment>
<dbReference type="Proteomes" id="UP000322080">
    <property type="component" value="Unassembled WGS sequence"/>
</dbReference>
<dbReference type="AlphaFoldDB" id="A0A5D0RQD2"/>
<gene>
    <name evidence="1" type="ORF">FVF75_02680</name>
</gene>
<organism evidence="1 2">
    <name type="scientific">Maritimibacter fusiformis</name>
    <dbReference type="NCBI Taxonomy" id="2603819"/>
    <lineage>
        <taxon>Bacteria</taxon>
        <taxon>Pseudomonadati</taxon>
        <taxon>Pseudomonadota</taxon>
        <taxon>Alphaproteobacteria</taxon>
        <taxon>Rhodobacterales</taxon>
        <taxon>Roseobacteraceae</taxon>
        <taxon>Maritimibacter</taxon>
    </lineage>
</organism>
<dbReference type="InterPro" id="IPR029035">
    <property type="entry name" value="DHS-like_NAD/FAD-binding_dom"/>
</dbReference>
<reference evidence="1 2" key="1">
    <citation type="submission" date="2019-08" db="EMBL/GenBank/DDBJ databases">
        <title>Identification of a novel species of the genus Boseongicola.</title>
        <authorList>
            <person name="Zhang X.-Q."/>
        </authorList>
    </citation>
    <scope>NUCLEOTIDE SEQUENCE [LARGE SCALE GENOMIC DNA]</scope>
    <source>
        <strain evidence="1 2">HY14</strain>
    </source>
</reference>
<evidence type="ECO:0000313" key="2">
    <source>
        <dbReference type="Proteomes" id="UP000322080"/>
    </source>
</evidence>